<dbReference type="EMBL" id="VOIH02000004">
    <property type="protein sequence ID" value="KAF3448262.1"/>
    <property type="molecule type" value="Genomic_DNA"/>
</dbReference>
<dbReference type="InterPro" id="IPR050317">
    <property type="entry name" value="Plant_Fungal_Acyltransferase"/>
</dbReference>
<dbReference type="GO" id="GO:0016747">
    <property type="term" value="F:acyltransferase activity, transferring groups other than amino-acyl groups"/>
    <property type="evidence" value="ECO:0007669"/>
    <property type="project" value="TreeGrafter"/>
</dbReference>
<accession>A0A8K0H962</accession>
<evidence type="ECO:0000313" key="3">
    <source>
        <dbReference type="Proteomes" id="UP000796880"/>
    </source>
</evidence>
<organism evidence="2 3">
    <name type="scientific">Rhamnella rubrinervis</name>
    <dbReference type="NCBI Taxonomy" id="2594499"/>
    <lineage>
        <taxon>Eukaryota</taxon>
        <taxon>Viridiplantae</taxon>
        <taxon>Streptophyta</taxon>
        <taxon>Embryophyta</taxon>
        <taxon>Tracheophyta</taxon>
        <taxon>Spermatophyta</taxon>
        <taxon>Magnoliopsida</taxon>
        <taxon>eudicotyledons</taxon>
        <taxon>Gunneridae</taxon>
        <taxon>Pentapetalae</taxon>
        <taxon>rosids</taxon>
        <taxon>fabids</taxon>
        <taxon>Rosales</taxon>
        <taxon>Rhamnaceae</taxon>
        <taxon>rhamnoid group</taxon>
        <taxon>Rhamneae</taxon>
        <taxon>Rhamnella</taxon>
    </lineage>
</organism>
<dbReference type="PANTHER" id="PTHR31642:SF299">
    <property type="entry name" value="OS02G0653400 PROTEIN"/>
    <property type="match status" value="1"/>
</dbReference>
<comment type="similarity">
    <text evidence="1">Belongs to the plant acyltransferase family.</text>
</comment>
<protein>
    <submittedName>
        <fullName evidence="2">Uncharacterized protein</fullName>
    </submittedName>
</protein>
<dbReference type="Gene3D" id="3.30.559.10">
    <property type="entry name" value="Chloramphenicol acetyltransferase-like domain"/>
    <property type="match status" value="1"/>
</dbReference>
<dbReference type="AlphaFoldDB" id="A0A8K0H962"/>
<dbReference type="OrthoDB" id="756073at2759"/>
<comment type="caution">
    <text evidence="2">The sequence shown here is derived from an EMBL/GenBank/DDBJ whole genome shotgun (WGS) entry which is preliminary data.</text>
</comment>
<evidence type="ECO:0000313" key="2">
    <source>
        <dbReference type="EMBL" id="KAF3448262.1"/>
    </source>
</evidence>
<dbReference type="PANTHER" id="PTHR31642">
    <property type="entry name" value="TRICHOTHECENE 3-O-ACETYLTRANSFERASE"/>
    <property type="match status" value="1"/>
</dbReference>
<dbReference type="InterPro" id="IPR023213">
    <property type="entry name" value="CAT-like_dom_sf"/>
</dbReference>
<dbReference type="Pfam" id="PF02458">
    <property type="entry name" value="Transferase"/>
    <property type="match status" value="1"/>
</dbReference>
<sequence>MAKPNVVHIEGVLTITPSKITEPRQVRQVSANDPIGLDLFGQCLHVVLYYKKASQEDSGWLQAGWMKESLARALADQPMISGRLCRRLDIVDDDLDQQPPQHDQLEIVSNDSGVRLMEARIPTTLSEFLDSKTRQVAEAELVFWKDIDEQNPQFCPLFFVQVTNFECGGYSIGISCSLLLADLLFKEKCFLQKWAKIHNNITSQNNNAPKTPIFYLPNLKKDGFPVEGFFSSRPSKKNSGQTFIFKIGIAETSVAVDNTLALLCVEEAESKLSNKMASEFPLFLNHPNNAVQVEKCSKLHAATTLSPKPNLGITSEGLGWDDILGAEDVEFLAGNQPLHVSHWIGSISGGLVYCDHEGLFGGKIMVTIPKESTQI</sequence>
<gene>
    <name evidence="2" type="ORF">FNV43_RR08975</name>
</gene>
<reference evidence="2" key="1">
    <citation type="submission" date="2020-03" db="EMBL/GenBank/DDBJ databases">
        <title>A high-quality chromosome-level genome assembly of a woody plant with both climbing and erect habits, Rhamnella rubrinervis.</title>
        <authorList>
            <person name="Lu Z."/>
            <person name="Yang Y."/>
            <person name="Zhu X."/>
            <person name="Sun Y."/>
        </authorList>
    </citation>
    <scope>NUCLEOTIDE SEQUENCE</scope>
    <source>
        <strain evidence="2">BYM</strain>
        <tissue evidence="2">Leaf</tissue>
    </source>
</reference>
<dbReference type="Proteomes" id="UP000796880">
    <property type="component" value="Unassembled WGS sequence"/>
</dbReference>
<proteinExistence type="inferred from homology"/>
<name>A0A8K0H962_9ROSA</name>
<keyword evidence="3" id="KW-1185">Reference proteome</keyword>
<evidence type="ECO:0000256" key="1">
    <source>
        <dbReference type="ARBA" id="ARBA00009861"/>
    </source>
</evidence>